<protein>
    <submittedName>
        <fullName evidence="1">Uncharacterized protein</fullName>
    </submittedName>
</protein>
<comment type="caution">
    <text evidence="1">The sequence shown here is derived from an EMBL/GenBank/DDBJ whole genome shotgun (WGS) entry which is preliminary data.</text>
</comment>
<keyword evidence="2" id="KW-1185">Reference proteome</keyword>
<evidence type="ECO:0000313" key="2">
    <source>
        <dbReference type="Proteomes" id="UP001197093"/>
    </source>
</evidence>
<proteinExistence type="predicted"/>
<name>A0AAD4EYH7_9PEZI</name>
<organism evidence="1 2">
    <name type="scientific">Staphylotrichum longicolle</name>
    <dbReference type="NCBI Taxonomy" id="669026"/>
    <lineage>
        <taxon>Eukaryota</taxon>
        <taxon>Fungi</taxon>
        <taxon>Dikarya</taxon>
        <taxon>Ascomycota</taxon>
        <taxon>Pezizomycotina</taxon>
        <taxon>Sordariomycetes</taxon>
        <taxon>Sordariomycetidae</taxon>
        <taxon>Sordariales</taxon>
        <taxon>Chaetomiaceae</taxon>
        <taxon>Staphylotrichum</taxon>
    </lineage>
</organism>
<dbReference type="Proteomes" id="UP001197093">
    <property type="component" value="Unassembled WGS sequence"/>
</dbReference>
<dbReference type="EMBL" id="JAHCVI010000002">
    <property type="protein sequence ID" value="KAG7289844.1"/>
    <property type="molecule type" value="Genomic_DNA"/>
</dbReference>
<sequence length="204" mass="22347">MPIVINFSSLAPGTVVSNQFESQGLIITSPTVIIRNAESFKHSLQSQHQSTITQLPTRVIRARFVEPKHSRLAVTVSFSNAGKDGVHALLRVFDVAGHQIDERSFGSPGSVAQAEIHCPTANIAGFEISGRTNRWDSIDSITFDRPAIADFRVAYDGLAEPLVLRQGQKTTARLTFFRLHGSHGKILLLLRYRDGGRQGSITEG</sequence>
<evidence type="ECO:0000313" key="1">
    <source>
        <dbReference type="EMBL" id="KAG7289844.1"/>
    </source>
</evidence>
<reference evidence="1" key="1">
    <citation type="submission" date="2023-02" db="EMBL/GenBank/DDBJ databases">
        <authorList>
            <person name="Palmer J.M."/>
        </authorList>
    </citation>
    <scope>NUCLEOTIDE SEQUENCE</scope>
    <source>
        <strain evidence="1">FW57</strain>
    </source>
</reference>
<dbReference type="AlphaFoldDB" id="A0AAD4EYH7"/>
<accession>A0AAD4EYH7</accession>
<gene>
    <name evidence="1" type="ORF">NEMBOFW57_006221</name>
</gene>